<evidence type="ECO:0000256" key="1">
    <source>
        <dbReference type="SAM" id="Phobius"/>
    </source>
</evidence>
<gene>
    <name evidence="2" type="ORF">K504DRAFT_10256</name>
</gene>
<protein>
    <submittedName>
        <fullName evidence="2">Uncharacterized protein</fullName>
    </submittedName>
</protein>
<keyword evidence="1" id="KW-0812">Transmembrane</keyword>
<dbReference type="AlphaFoldDB" id="A0A6G1KPF1"/>
<reference evidence="2" key="1">
    <citation type="journal article" date="2020" name="Stud. Mycol.">
        <title>101 Dothideomycetes genomes: a test case for predicting lifestyles and emergence of pathogens.</title>
        <authorList>
            <person name="Haridas S."/>
            <person name="Albert R."/>
            <person name="Binder M."/>
            <person name="Bloem J."/>
            <person name="Labutti K."/>
            <person name="Salamov A."/>
            <person name="Andreopoulos B."/>
            <person name="Baker S."/>
            <person name="Barry K."/>
            <person name="Bills G."/>
            <person name="Bluhm B."/>
            <person name="Cannon C."/>
            <person name="Castanera R."/>
            <person name="Culley D."/>
            <person name="Daum C."/>
            <person name="Ezra D."/>
            <person name="Gonzalez J."/>
            <person name="Henrissat B."/>
            <person name="Kuo A."/>
            <person name="Liang C."/>
            <person name="Lipzen A."/>
            <person name="Lutzoni F."/>
            <person name="Magnuson J."/>
            <person name="Mondo S."/>
            <person name="Nolan M."/>
            <person name="Ohm R."/>
            <person name="Pangilinan J."/>
            <person name="Park H.-J."/>
            <person name="Ramirez L."/>
            <person name="Alfaro M."/>
            <person name="Sun H."/>
            <person name="Tritt A."/>
            <person name="Yoshinaga Y."/>
            <person name="Zwiers L.-H."/>
            <person name="Turgeon B."/>
            <person name="Goodwin S."/>
            <person name="Spatafora J."/>
            <person name="Crous P."/>
            <person name="Grigoriev I."/>
        </authorList>
    </citation>
    <scope>NUCLEOTIDE SEQUENCE</scope>
    <source>
        <strain evidence="2">CBS 279.74</strain>
    </source>
</reference>
<accession>A0A6G1KPF1</accession>
<name>A0A6G1KPF1_9PLEO</name>
<organism evidence="2 3">
    <name type="scientific">Pleomassaria siparia CBS 279.74</name>
    <dbReference type="NCBI Taxonomy" id="1314801"/>
    <lineage>
        <taxon>Eukaryota</taxon>
        <taxon>Fungi</taxon>
        <taxon>Dikarya</taxon>
        <taxon>Ascomycota</taxon>
        <taxon>Pezizomycotina</taxon>
        <taxon>Dothideomycetes</taxon>
        <taxon>Pleosporomycetidae</taxon>
        <taxon>Pleosporales</taxon>
        <taxon>Pleomassariaceae</taxon>
        <taxon>Pleomassaria</taxon>
    </lineage>
</organism>
<dbReference type="Proteomes" id="UP000799428">
    <property type="component" value="Unassembled WGS sequence"/>
</dbReference>
<evidence type="ECO:0000313" key="2">
    <source>
        <dbReference type="EMBL" id="KAF2714776.1"/>
    </source>
</evidence>
<keyword evidence="3" id="KW-1185">Reference proteome</keyword>
<dbReference type="EMBL" id="MU005764">
    <property type="protein sequence ID" value="KAF2714776.1"/>
    <property type="molecule type" value="Genomic_DNA"/>
</dbReference>
<keyword evidence="1" id="KW-1133">Transmembrane helix</keyword>
<proteinExistence type="predicted"/>
<keyword evidence="1" id="KW-0472">Membrane</keyword>
<evidence type="ECO:0000313" key="3">
    <source>
        <dbReference type="Proteomes" id="UP000799428"/>
    </source>
</evidence>
<feature type="transmembrane region" description="Helical" evidence="1">
    <location>
        <begin position="100"/>
        <end position="119"/>
    </location>
</feature>
<sequence length="155" mass="18294">MFKGRKADTTPCRLLNALPLYYRISLTDRPVLWVCVCGDFGPRWGGGGGRNFAVWVLWIRCIHTYIYICTYETGRIMVVVERYSERDDHCEQGWKLAIPIYVYVHTLLLCTLICICMYVERALTLVKCMWIPNQRKRRERVWLAKNVWRGRLVSA</sequence>